<proteinExistence type="predicted"/>
<protein>
    <submittedName>
        <fullName evidence="1">Uncharacterized protein</fullName>
    </submittedName>
</protein>
<sequence length="88" mass="9933">MTQKLKLVTPDMVFKILNAELTSLATSFATSLNAGLALVEDPGKLFVESYKLSPVLHVKDSPVPRSVLVRKWVQDFIEKVQDMRRMQS</sequence>
<organism evidence="1 3">
    <name type="scientific">Trichonephila inaurata madagascariensis</name>
    <dbReference type="NCBI Taxonomy" id="2747483"/>
    <lineage>
        <taxon>Eukaryota</taxon>
        <taxon>Metazoa</taxon>
        <taxon>Ecdysozoa</taxon>
        <taxon>Arthropoda</taxon>
        <taxon>Chelicerata</taxon>
        <taxon>Arachnida</taxon>
        <taxon>Araneae</taxon>
        <taxon>Araneomorphae</taxon>
        <taxon>Entelegynae</taxon>
        <taxon>Araneoidea</taxon>
        <taxon>Nephilidae</taxon>
        <taxon>Trichonephila</taxon>
        <taxon>Trichonephila inaurata</taxon>
    </lineage>
</organism>
<accession>A0A8X6MEZ5</accession>
<comment type="caution">
    <text evidence="1">The sequence shown here is derived from an EMBL/GenBank/DDBJ whole genome shotgun (WGS) entry which is preliminary data.</text>
</comment>
<evidence type="ECO:0000313" key="3">
    <source>
        <dbReference type="Proteomes" id="UP000886998"/>
    </source>
</evidence>
<dbReference type="Proteomes" id="UP000886998">
    <property type="component" value="Unassembled WGS sequence"/>
</dbReference>
<gene>
    <name evidence="1" type="primary">NCL1_27094</name>
    <name evidence="1" type="ORF">TNIN_139081</name>
    <name evidence="2" type="ORF">TNIN_2161</name>
</gene>
<evidence type="ECO:0000313" key="1">
    <source>
        <dbReference type="EMBL" id="GFS47292.1"/>
    </source>
</evidence>
<dbReference type="EMBL" id="BMAV01000206">
    <property type="protein sequence ID" value="GFY37270.1"/>
    <property type="molecule type" value="Genomic_DNA"/>
</dbReference>
<reference evidence="1" key="1">
    <citation type="submission" date="2020-08" db="EMBL/GenBank/DDBJ databases">
        <title>Multicomponent nature underlies the extraordinary mechanical properties of spider dragline silk.</title>
        <authorList>
            <person name="Kono N."/>
            <person name="Nakamura H."/>
            <person name="Mori M."/>
            <person name="Yoshida Y."/>
            <person name="Ohtoshi R."/>
            <person name="Malay A.D."/>
            <person name="Moran D.A.P."/>
            <person name="Tomita M."/>
            <person name="Numata K."/>
            <person name="Arakawa K."/>
        </authorList>
    </citation>
    <scope>NUCLEOTIDE SEQUENCE</scope>
</reference>
<keyword evidence="3" id="KW-1185">Reference proteome</keyword>
<dbReference type="OrthoDB" id="6473409at2759"/>
<dbReference type="AlphaFoldDB" id="A0A8X6MEZ5"/>
<dbReference type="EMBL" id="BMAV01026098">
    <property type="protein sequence ID" value="GFS47292.1"/>
    <property type="molecule type" value="Genomic_DNA"/>
</dbReference>
<name>A0A8X6MEZ5_9ARAC</name>
<evidence type="ECO:0000313" key="2">
    <source>
        <dbReference type="EMBL" id="GFY37270.1"/>
    </source>
</evidence>